<dbReference type="InterPro" id="IPR009875">
    <property type="entry name" value="PilZ_domain"/>
</dbReference>
<comment type="caution">
    <text evidence="3">The sequence shown here is derived from an EMBL/GenBank/DDBJ whole genome shotgun (WGS) entry which is preliminary data.</text>
</comment>
<proteinExistence type="predicted"/>
<dbReference type="Gene3D" id="2.40.10.220">
    <property type="entry name" value="predicted glycosyltransferase like domains"/>
    <property type="match status" value="2"/>
</dbReference>
<protein>
    <submittedName>
        <fullName evidence="3">PilZ domain-containing protein</fullName>
    </submittedName>
</protein>
<dbReference type="Proteomes" id="UP000321525">
    <property type="component" value="Unassembled WGS sequence"/>
</dbReference>
<reference evidence="3 5" key="1">
    <citation type="submission" date="2019-07" db="EMBL/GenBank/DDBJ databases">
        <title>Genomes of sea-ice associated Colwellia species.</title>
        <authorList>
            <person name="Bowman J.P."/>
        </authorList>
    </citation>
    <scope>NUCLEOTIDE SEQUENCE [LARGE SCALE GENOMIC DNA]</scope>
    <source>
        <strain evidence="2 4">ACAM 607</strain>
        <strain evidence="3 5">IC036</strain>
    </source>
</reference>
<evidence type="ECO:0000313" key="3">
    <source>
        <dbReference type="EMBL" id="TWX66983.1"/>
    </source>
</evidence>
<dbReference type="GO" id="GO:0035438">
    <property type="term" value="F:cyclic-di-GMP binding"/>
    <property type="evidence" value="ECO:0007669"/>
    <property type="project" value="InterPro"/>
</dbReference>
<keyword evidence="4" id="KW-1185">Reference proteome</keyword>
<gene>
    <name evidence="2" type="ORF">ESZ26_13690</name>
    <name evidence="3" type="ORF">ESZ27_09840</name>
</gene>
<dbReference type="Pfam" id="PF07238">
    <property type="entry name" value="PilZ"/>
    <property type="match status" value="2"/>
</dbReference>
<organism evidence="3 5">
    <name type="scientific">Colwellia hornerae</name>
    <dbReference type="NCBI Taxonomy" id="89402"/>
    <lineage>
        <taxon>Bacteria</taxon>
        <taxon>Pseudomonadati</taxon>
        <taxon>Pseudomonadota</taxon>
        <taxon>Gammaproteobacteria</taxon>
        <taxon>Alteromonadales</taxon>
        <taxon>Colwelliaceae</taxon>
        <taxon>Colwellia</taxon>
    </lineage>
</organism>
<dbReference type="Proteomes" id="UP000321917">
    <property type="component" value="Unassembled WGS sequence"/>
</dbReference>
<dbReference type="EMBL" id="VOLQ01000016">
    <property type="protein sequence ID" value="TWX66983.1"/>
    <property type="molecule type" value="Genomic_DNA"/>
</dbReference>
<dbReference type="OrthoDB" id="6208912at2"/>
<feature type="domain" description="PilZ" evidence="1">
    <location>
        <begin position="503"/>
        <end position="586"/>
    </location>
</feature>
<dbReference type="RefSeq" id="WP_146800038.1">
    <property type="nucleotide sequence ID" value="NZ_VOLP01000018.1"/>
</dbReference>
<sequence>MTTDFLKYQKIIEQFRGNVLKNDFETNFSAMTQHILKTDRFLLKMELKRLAVACTRLIDLRGHVDGECRSFEHDGRVHYLDDIAMKVYQENIGFYQGYTFGVYEAVMNTENNFRVIYQKEKSNMGKPVPAETTKVTKVFEKTQYPATLFTFGPYHNRNEERMNFAITLEIQLENDKKEYECTSSDISVEGCKFRFNFSNIITIGQLISIRFRGLEDEFQFGQEKSFDFEVKNIQKVEKTQLLGCKRVYSKDKRVDGFQAFLQGFIQGNKRRYKVNLDNTINAIQSRSFEQFSLPKLNELPIFIEDKKGEVLPRYALTCHNNQATFQYWQDENRHSTLYCLITAERLLSMRKAQALGKSLLVYSFVHKSQGKHFFYTADVQQLNDDIEFKKQFLGFAASKPSFAITQLSIMDVDIDKAHSPLTLSNTLTKKNEYLNLPIPDDAIETLHNLQSIVVANDVTNNVSTKQYQQLSFKNIETTRLKNFGHKRLTSPLMMDEVGINYKNQRQEARFKYVTPVELEIEGVRCSGKSHDFSVLGLKLELDKASVLNKGDVVYLTFPGLQKITSAFDLKGLPYEVMRVNKNKTILNLRVYVEKHQHMGRAFFKALITKNRDKLTPDEYALMIPGLAKALRNIYSRSLTIPSLMVQSSGSRYKLEAIVCGTVKDKLLPVMKQLSDSPLQFNLYPLLNNLQATSTLTLPLKKMQTDDVPVVETLYIAVNLDNKVIDQAVTTKTLNELESPMLQRMFITRALSRGLFFCVQVKLSRTDDPDMDYLNPELSYISSYAIHRGKQIEQDIWSVAGIIQFLDITQETLVRHELLTDVL</sequence>
<feature type="domain" description="PilZ" evidence="1">
    <location>
        <begin position="156"/>
        <end position="245"/>
    </location>
</feature>
<evidence type="ECO:0000313" key="5">
    <source>
        <dbReference type="Proteomes" id="UP000321917"/>
    </source>
</evidence>
<evidence type="ECO:0000313" key="4">
    <source>
        <dbReference type="Proteomes" id="UP000321525"/>
    </source>
</evidence>
<accession>A0A5C6QE74</accession>
<dbReference type="EMBL" id="VOLR01000019">
    <property type="protein sequence ID" value="TWX57480.1"/>
    <property type="molecule type" value="Genomic_DNA"/>
</dbReference>
<evidence type="ECO:0000313" key="2">
    <source>
        <dbReference type="EMBL" id="TWX57480.1"/>
    </source>
</evidence>
<dbReference type="AlphaFoldDB" id="A0A5C6QE74"/>
<evidence type="ECO:0000259" key="1">
    <source>
        <dbReference type="Pfam" id="PF07238"/>
    </source>
</evidence>
<name>A0A5C6QE74_9GAMM</name>
<dbReference type="SUPFAM" id="SSF141371">
    <property type="entry name" value="PilZ domain-like"/>
    <property type="match status" value="1"/>
</dbReference>